<gene>
    <name evidence="2" type="ORF">IMSHALPRED_000868</name>
</gene>
<dbReference type="EMBL" id="CAJPDT010000011">
    <property type="protein sequence ID" value="CAF9912986.1"/>
    <property type="molecule type" value="Genomic_DNA"/>
</dbReference>
<feature type="compositionally biased region" description="Polar residues" evidence="1">
    <location>
        <begin position="248"/>
        <end position="268"/>
    </location>
</feature>
<evidence type="ECO:0000313" key="3">
    <source>
        <dbReference type="Proteomes" id="UP000664534"/>
    </source>
</evidence>
<name>A0A8H3ET53_9LECA</name>
<protein>
    <submittedName>
        <fullName evidence="2">Uncharacterized protein</fullName>
    </submittedName>
</protein>
<evidence type="ECO:0000256" key="1">
    <source>
        <dbReference type="SAM" id="MobiDB-lite"/>
    </source>
</evidence>
<comment type="caution">
    <text evidence="2">The sequence shown here is derived from an EMBL/GenBank/DDBJ whole genome shotgun (WGS) entry which is preliminary data.</text>
</comment>
<organism evidence="2 3">
    <name type="scientific">Imshaugia aleurites</name>
    <dbReference type="NCBI Taxonomy" id="172621"/>
    <lineage>
        <taxon>Eukaryota</taxon>
        <taxon>Fungi</taxon>
        <taxon>Dikarya</taxon>
        <taxon>Ascomycota</taxon>
        <taxon>Pezizomycotina</taxon>
        <taxon>Lecanoromycetes</taxon>
        <taxon>OSLEUM clade</taxon>
        <taxon>Lecanoromycetidae</taxon>
        <taxon>Lecanorales</taxon>
        <taxon>Lecanorineae</taxon>
        <taxon>Parmeliaceae</taxon>
        <taxon>Imshaugia</taxon>
    </lineage>
</organism>
<feature type="compositionally biased region" description="Polar residues" evidence="1">
    <location>
        <begin position="316"/>
        <end position="333"/>
    </location>
</feature>
<sequence>MQLDDDPIPVRKIPYVKDLCEQLGFGTNPKQSAPFRDSLISWRKTYRSFTTWEAKTERYDLGVMTVEYLEGGGNGRKYFPTGLKYWPSNGVAPPQPIPEYPRDFQKIGKYVRRLFWKQIENHARNGRRKISGGPSAEDWDKDWTGEEDEPSTGSSHELPIDVSADLKEGVLSEDPDRIPSDCALNPQSTPLGGYPSRSTTLENENDDDVGGCSVLAQSQGNQKRPLPEGRAAVAPMVIVSPSVGFPPSATSFASKSHQGTPIGAQTKSPYDAYLETNPDVAIEHHADQGDIPERSSRQKRRYSNLSPTVAGEKHTPTSGDNTSKNTKNQQVYSPSDPDHSPMHHDTSQPNSKRSKRAEIPQPNHAVTSGLGTYLMASDGFMMEFPGGILENKTLNTIFDEVSTLTSEHLLQKIEFKLEKTAKKEKKKEETSKKWKKWKNVRSSVIKRDTEGLFELMIQEFGECVEQLERAGKTKQRVVLISKAEHQGAENSEIDEDELYTSD</sequence>
<feature type="compositionally biased region" description="Basic and acidic residues" evidence="1">
    <location>
        <begin position="336"/>
        <end position="346"/>
    </location>
</feature>
<feature type="compositionally biased region" description="Polar residues" evidence="1">
    <location>
        <begin position="185"/>
        <end position="202"/>
    </location>
</feature>
<keyword evidence="3" id="KW-1185">Reference proteome</keyword>
<feature type="region of interest" description="Disordered" evidence="1">
    <location>
        <begin position="126"/>
        <end position="229"/>
    </location>
</feature>
<dbReference type="Proteomes" id="UP000664534">
    <property type="component" value="Unassembled WGS sequence"/>
</dbReference>
<proteinExistence type="predicted"/>
<feature type="compositionally biased region" description="Acidic residues" evidence="1">
    <location>
        <begin position="137"/>
        <end position="150"/>
    </location>
</feature>
<evidence type="ECO:0000313" key="2">
    <source>
        <dbReference type="EMBL" id="CAF9912986.1"/>
    </source>
</evidence>
<accession>A0A8H3ET53</accession>
<reference evidence="2" key="1">
    <citation type="submission" date="2021-03" db="EMBL/GenBank/DDBJ databases">
        <authorList>
            <person name="Tagirdzhanova G."/>
        </authorList>
    </citation>
    <scope>NUCLEOTIDE SEQUENCE</scope>
</reference>
<feature type="compositionally biased region" description="Basic and acidic residues" evidence="1">
    <location>
        <begin position="164"/>
        <end position="179"/>
    </location>
</feature>
<dbReference type="AlphaFoldDB" id="A0A8H3ET53"/>
<feature type="region of interest" description="Disordered" evidence="1">
    <location>
        <begin position="247"/>
        <end position="365"/>
    </location>
</feature>
<feature type="compositionally biased region" description="Basic and acidic residues" evidence="1">
    <location>
        <begin position="281"/>
        <end position="296"/>
    </location>
</feature>